<dbReference type="EMBL" id="LFYR01000757">
    <property type="protein sequence ID" value="KMZ69647.1"/>
    <property type="molecule type" value="Genomic_DNA"/>
</dbReference>
<evidence type="ECO:0000256" key="5">
    <source>
        <dbReference type="ARBA" id="ARBA00023242"/>
    </source>
</evidence>
<feature type="compositionally biased region" description="Gly residues" evidence="6">
    <location>
        <begin position="1"/>
        <end position="12"/>
    </location>
</feature>
<evidence type="ECO:0000313" key="8">
    <source>
        <dbReference type="EMBL" id="KMZ69647.1"/>
    </source>
</evidence>
<dbReference type="InterPro" id="IPR005333">
    <property type="entry name" value="Transcription_factor_TCP"/>
</dbReference>
<feature type="compositionally biased region" description="Low complexity" evidence="6">
    <location>
        <begin position="314"/>
        <end position="329"/>
    </location>
</feature>
<keyword evidence="2" id="KW-0805">Transcription regulation</keyword>
<dbReference type="GO" id="GO:0003700">
    <property type="term" value="F:DNA-binding transcription factor activity"/>
    <property type="evidence" value="ECO:0000318"/>
    <property type="project" value="GO_Central"/>
</dbReference>
<feature type="region of interest" description="Disordered" evidence="6">
    <location>
        <begin position="1"/>
        <end position="68"/>
    </location>
</feature>
<name>A0A0K9PN64_ZOSMR</name>
<comment type="caution">
    <text evidence="8">The sequence shown here is derived from an EMBL/GenBank/DDBJ whole genome shotgun (WGS) entry which is preliminary data.</text>
</comment>
<dbReference type="GO" id="GO:0043565">
    <property type="term" value="F:sequence-specific DNA binding"/>
    <property type="evidence" value="ECO:0000318"/>
    <property type="project" value="GO_Central"/>
</dbReference>
<evidence type="ECO:0000313" key="9">
    <source>
        <dbReference type="Proteomes" id="UP000036987"/>
    </source>
</evidence>
<organism evidence="8 9">
    <name type="scientific">Zostera marina</name>
    <name type="common">Eelgrass</name>
    <dbReference type="NCBI Taxonomy" id="29655"/>
    <lineage>
        <taxon>Eukaryota</taxon>
        <taxon>Viridiplantae</taxon>
        <taxon>Streptophyta</taxon>
        <taxon>Embryophyta</taxon>
        <taxon>Tracheophyta</taxon>
        <taxon>Spermatophyta</taxon>
        <taxon>Magnoliopsida</taxon>
        <taxon>Liliopsida</taxon>
        <taxon>Zosteraceae</taxon>
        <taxon>Zostera</taxon>
    </lineage>
</organism>
<dbReference type="AlphaFoldDB" id="A0A0K9PN64"/>
<dbReference type="OMA" id="IRMSAIC"/>
<dbReference type="PROSITE" id="PS51369">
    <property type="entry name" value="TCP"/>
    <property type="match status" value="1"/>
</dbReference>
<feature type="compositionally biased region" description="Basic and acidic residues" evidence="6">
    <location>
        <begin position="21"/>
        <end position="34"/>
    </location>
</feature>
<protein>
    <submittedName>
        <fullName evidence="8">TCP transcription factor 17</fullName>
    </submittedName>
</protein>
<proteinExistence type="predicted"/>
<keyword evidence="5" id="KW-0539">Nucleus</keyword>
<evidence type="ECO:0000256" key="3">
    <source>
        <dbReference type="ARBA" id="ARBA00023125"/>
    </source>
</evidence>
<evidence type="ECO:0000259" key="7">
    <source>
        <dbReference type="PROSITE" id="PS51369"/>
    </source>
</evidence>
<dbReference type="GO" id="GO:0005634">
    <property type="term" value="C:nucleus"/>
    <property type="evidence" value="ECO:0000318"/>
    <property type="project" value="GO_Central"/>
</dbReference>
<dbReference type="Pfam" id="PF03634">
    <property type="entry name" value="TCP"/>
    <property type="match status" value="1"/>
</dbReference>
<feature type="region of interest" description="Disordered" evidence="6">
    <location>
        <begin position="314"/>
        <end position="372"/>
    </location>
</feature>
<feature type="compositionally biased region" description="Basic and acidic residues" evidence="6">
    <location>
        <begin position="55"/>
        <end position="67"/>
    </location>
</feature>
<dbReference type="Proteomes" id="UP000036987">
    <property type="component" value="Unassembled WGS sequence"/>
</dbReference>
<keyword evidence="4" id="KW-0804">Transcription</keyword>
<keyword evidence="3" id="KW-0238">DNA-binding</keyword>
<feature type="domain" description="TCP" evidence="7">
    <location>
        <begin position="56"/>
        <end position="110"/>
    </location>
</feature>
<keyword evidence="9" id="KW-1185">Reference proteome</keyword>
<dbReference type="PANTHER" id="PTHR31072">
    <property type="entry name" value="TRANSCRIPTION FACTOR TCP4-RELATED"/>
    <property type="match status" value="1"/>
</dbReference>
<evidence type="ECO:0000256" key="4">
    <source>
        <dbReference type="ARBA" id="ARBA00023163"/>
    </source>
</evidence>
<accession>A0A0K9PN64</accession>
<evidence type="ECO:0000256" key="1">
    <source>
        <dbReference type="ARBA" id="ARBA00004123"/>
    </source>
</evidence>
<dbReference type="OrthoDB" id="1911901at2759"/>
<evidence type="ECO:0000256" key="6">
    <source>
        <dbReference type="SAM" id="MobiDB-lite"/>
    </source>
</evidence>
<dbReference type="PANTHER" id="PTHR31072:SF91">
    <property type="entry name" value="TRANSCRIPTION FACTOR TCP6"/>
    <property type="match status" value="1"/>
</dbReference>
<dbReference type="STRING" id="29655.A0A0K9PN64"/>
<gene>
    <name evidence="8" type="ORF">ZOSMA_20G01250</name>
</gene>
<sequence>MEGDGGGGGGGRKPTFPLQLLEKKVEEKDAHESSIPRGGESSGEQSKKPPPKRTSTKDRHTKVDGRGRRIRMSAICAARVFQLTRELGHKSDGETIEWLLQQAEPAVVAATGTGTIPANFTSLNISLRGSGSTMSAPSQLCNTYFNACLASQLPVRLRNESVDRQTGCYSTDSTSVSMGLLNFHSASTPTAHSLQPFLNISDDDTEKSICKRQHREQADSAHQLQQQTQMAGYSLTAAQGQIPGGLWMVTNNPNMASTTTSQPIVGGFGGSGDGSSIWTFPSIGNTTTILRGDVPTTGGGLHFMNFPTPMALLPPSQQLDLSSGGSSSHHQLRSGAGGVCSDHNRIAPTGSRQQHQGHGGRSDNRYDTSTGD</sequence>
<reference evidence="9" key="1">
    <citation type="journal article" date="2016" name="Nature">
        <title>The genome of the seagrass Zostera marina reveals angiosperm adaptation to the sea.</title>
        <authorList>
            <person name="Olsen J.L."/>
            <person name="Rouze P."/>
            <person name="Verhelst B."/>
            <person name="Lin Y.-C."/>
            <person name="Bayer T."/>
            <person name="Collen J."/>
            <person name="Dattolo E."/>
            <person name="De Paoli E."/>
            <person name="Dittami S."/>
            <person name="Maumus F."/>
            <person name="Michel G."/>
            <person name="Kersting A."/>
            <person name="Lauritano C."/>
            <person name="Lohaus R."/>
            <person name="Toepel M."/>
            <person name="Tonon T."/>
            <person name="Vanneste K."/>
            <person name="Amirebrahimi M."/>
            <person name="Brakel J."/>
            <person name="Bostroem C."/>
            <person name="Chovatia M."/>
            <person name="Grimwood J."/>
            <person name="Jenkins J.W."/>
            <person name="Jueterbock A."/>
            <person name="Mraz A."/>
            <person name="Stam W.T."/>
            <person name="Tice H."/>
            <person name="Bornberg-Bauer E."/>
            <person name="Green P.J."/>
            <person name="Pearson G.A."/>
            <person name="Procaccini G."/>
            <person name="Duarte C.M."/>
            <person name="Schmutz J."/>
            <person name="Reusch T.B.H."/>
            <person name="Van de Peer Y."/>
        </authorList>
    </citation>
    <scope>NUCLEOTIDE SEQUENCE [LARGE SCALE GENOMIC DNA]</scope>
    <source>
        <strain evidence="9">cv. Finnish</strain>
    </source>
</reference>
<comment type="subcellular location">
    <subcellularLocation>
        <location evidence="1">Nucleus</location>
    </subcellularLocation>
</comment>
<evidence type="ECO:0000256" key="2">
    <source>
        <dbReference type="ARBA" id="ARBA00023015"/>
    </source>
</evidence>
<dbReference type="InterPro" id="IPR017887">
    <property type="entry name" value="TF_TCP_subgr"/>
</dbReference>